<dbReference type="AlphaFoldDB" id="H0JL31"/>
<sequence>MTNEQEKATELPPLLDQDPALESLVSVINQGPAQVGVTLYASGNIISGMLVGPEVYFKRLSELLRNSGDGGVAMAQWSDFWADATRYEDNDDDDVLPTPAHIHLLDAKAYTPGLGNAITHKTWRGRLSEITGWSLGSLSTTD</sequence>
<evidence type="ECO:0008006" key="3">
    <source>
        <dbReference type="Google" id="ProtNLM"/>
    </source>
</evidence>
<gene>
    <name evidence="1" type="ORF">AK37_01422</name>
</gene>
<reference evidence="1 2" key="1">
    <citation type="submission" date="2011-12" db="EMBL/GenBank/DDBJ databases">
        <authorList>
            <person name="Kriszt B."/>
            <person name="Tancsics A."/>
            <person name="Cserhati M."/>
            <person name="Toth A."/>
            <person name="Nagy I."/>
            <person name="Horvath B."/>
            <person name="Tamura T."/>
            <person name="Kukolya J."/>
            <person name="Szoboszlay S."/>
        </authorList>
    </citation>
    <scope>NUCLEOTIDE SEQUENCE [LARGE SCALE GENOMIC DNA]</scope>
    <source>
        <strain evidence="1 2">AK37</strain>
    </source>
</reference>
<evidence type="ECO:0000313" key="2">
    <source>
        <dbReference type="Proteomes" id="UP000005064"/>
    </source>
</evidence>
<evidence type="ECO:0000313" key="1">
    <source>
        <dbReference type="EMBL" id="EHK86366.1"/>
    </source>
</evidence>
<proteinExistence type="predicted"/>
<dbReference type="Proteomes" id="UP000005064">
    <property type="component" value="Unassembled WGS sequence"/>
</dbReference>
<dbReference type="RefSeq" id="WP_006550280.1">
    <property type="nucleotide sequence ID" value="NZ_AHBW01000026.1"/>
</dbReference>
<name>H0JL31_9NOCA</name>
<dbReference type="EMBL" id="AHBW01000026">
    <property type="protein sequence ID" value="EHK86366.1"/>
    <property type="molecule type" value="Genomic_DNA"/>
</dbReference>
<accession>H0JL31</accession>
<comment type="caution">
    <text evidence="1">The sequence shown here is derived from an EMBL/GenBank/DDBJ whole genome shotgun (WGS) entry which is preliminary data.</text>
</comment>
<protein>
    <recommendedName>
        <fullName evidence="3">Gas vesicle protein</fullName>
    </recommendedName>
</protein>
<organism evidence="1 2">
    <name type="scientific">Rhodococcus pyridinivorans AK37</name>
    <dbReference type="NCBI Taxonomy" id="1114960"/>
    <lineage>
        <taxon>Bacteria</taxon>
        <taxon>Bacillati</taxon>
        <taxon>Actinomycetota</taxon>
        <taxon>Actinomycetes</taxon>
        <taxon>Mycobacteriales</taxon>
        <taxon>Nocardiaceae</taxon>
        <taxon>Rhodococcus</taxon>
    </lineage>
</organism>